<dbReference type="PANTHER" id="PTHR48041">
    <property type="entry name" value="ABC TRANSPORTER G FAMILY MEMBER 28"/>
    <property type="match status" value="1"/>
</dbReference>
<accession>A0A915BT51</accession>
<evidence type="ECO:0000259" key="10">
    <source>
        <dbReference type="PROSITE" id="PS50893"/>
    </source>
</evidence>
<dbReference type="InterPro" id="IPR003593">
    <property type="entry name" value="AAA+_ATPase"/>
</dbReference>
<feature type="transmembrane region" description="Helical" evidence="9">
    <location>
        <begin position="468"/>
        <end position="492"/>
    </location>
</feature>
<dbReference type="Proteomes" id="UP000887569">
    <property type="component" value="Unplaced"/>
</dbReference>
<feature type="transmembrane region" description="Helical" evidence="9">
    <location>
        <begin position="545"/>
        <end position="573"/>
    </location>
</feature>
<evidence type="ECO:0000256" key="2">
    <source>
        <dbReference type="ARBA" id="ARBA00005814"/>
    </source>
</evidence>
<feature type="transmembrane region" description="Helical" evidence="9">
    <location>
        <begin position="665"/>
        <end position="685"/>
    </location>
</feature>
<comment type="similarity">
    <text evidence="2">Belongs to the ABC transporter superfamily. ABCG family. Eye pigment precursor importer (TC 3.A.1.204) subfamily.</text>
</comment>
<protein>
    <submittedName>
        <fullName evidence="12">ABC transporter domain-containing protein</fullName>
    </submittedName>
</protein>
<name>A0A915BT51_PARUN</name>
<evidence type="ECO:0000256" key="8">
    <source>
        <dbReference type="ARBA" id="ARBA00023136"/>
    </source>
</evidence>
<keyword evidence="8 9" id="KW-0472">Membrane</keyword>
<dbReference type="Pfam" id="PF01061">
    <property type="entry name" value="ABC2_membrane"/>
    <property type="match status" value="1"/>
</dbReference>
<dbReference type="PROSITE" id="PS00211">
    <property type="entry name" value="ABC_TRANSPORTER_1"/>
    <property type="match status" value="1"/>
</dbReference>
<dbReference type="GO" id="GO:0016887">
    <property type="term" value="F:ATP hydrolysis activity"/>
    <property type="evidence" value="ECO:0007669"/>
    <property type="project" value="InterPro"/>
</dbReference>
<evidence type="ECO:0000256" key="5">
    <source>
        <dbReference type="ARBA" id="ARBA00022741"/>
    </source>
</evidence>
<reference evidence="12" key="1">
    <citation type="submission" date="2022-11" db="UniProtKB">
        <authorList>
            <consortium name="WormBaseParasite"/>
        </authorList>
    </citation>
    <scope>IDENTIFICATION</scope>
</reference>
<keyword evidence="3" id="KW-0813">Transport</keyword>
<dbReference type="GO" id="GO:0005886">
    <property type="term" value="C:plasma membrane"/>
    <property type="evidence" value="ECO:0007669"/>
    <property type="project" value="TreeGrafter"/>
</dbReference>
<comment type="subcellular location">
    <subcellularLocation>
        <location evidence="1">Membrane</location>
        <topology evidence="1">Multi-pass membrane protein</topology>
    </subcellularLocation>
</comment>
<evidence type="ECO:0000256" key="6">
    <source>
        <dbReference type="ARBA" id="ARBA00022840"/>
    </source>
</evidence>
<keyword evidence="5" id="KW-0547">Nucleotide-binding</keyword>
<evidence type="ECO:0000256" key="1">
    <source>
        <dbReference type="ARBA" id="ARBA00004141"/>
    </source>
</evidence>
<evidence type="ECO:0000256" key="9">
    <source>
        <dbReference type="SAM" id="Phobius"/>
    </source>
</evidence>
<keyword evidence="11" id="KW-1185">Reference proteome</keyword>
<dbReference type="Gene3D" id="3.40.50.300">
    <property type="entry name" value="P-loop containing nucleotide triphosphate hydrolases"/>
    <property type="match status" value="1"/>
</dbReference>
<dbReference type="InterPro" id="IPR027417">
    <property type="entry name" value="P-loop_NTPase"/>
</dbReference>
<dbReference type="PANTHER" id="PTHR48041:SF139">
    <property type="entry name" value="PROTEIN SCARLET"/>
    <property type="match status" value="1"/>
</dbReference>
<evidence type="ECO:0000256" key="3">
    <source>
        <dbReference type="ARBA" id="ARBA00022448"/>
    </source>
</evidence>
<feature type="domain" description="ABC transporter" evidence="10">
    <location>
        <begin position="86"/>
        <end position="333"/>
    </location>
</feature>
<dbReference type="GO" id="GO:0005524">
    <property type="term" value="F:ATP binding"/>
    <property type="evidence" value="ECO:0007669"/>
    <property type="project" value="UniProtKB-KW"/>
</dbReference>
<dbReference type="InterPro" id="IPR050352">
    <property type="entry name" value="ABCG_transporters"/>
</dbReference>
<organism evidence="11 12">
    <name type="scientific">Parascaris univalens</name>
    <name type="common">Nematode worm</name>
    <dbReference type="NCBI Taxonomy" id="6257"/>
    <lineage>
        <taxon>Eukaryota</taxon>
        <taxon>Metazoa</taxon>
        <taxon>Ecdysozoa</taxon>
        <taxon>Nematoda</taxon>
        <taxon>Chromadorea</taxon>
        <taxon>Rhabditida</taxon>
        <taxon>Spirurina</taxon>
        <taxon>Ascaridomorpha</taxon>
        <taxon>Ascaridoidea</taxon>
        <taxon>Ascarididae</taxon>
        <taxon>Parascaris</taxon>
    </lineage>
</organism>
<dbReference type="PROSITE" id="PS50893">
    <property type="entry name" value="ABC_TRANSPORTER_2"/>
    <property type="match status" value="1"/>
</dbReference>
<proteinExistence type="inferred from homology"/>
<dbReference type="WBParaSite" id="PgR058_g044_t03">
    <property type="protein sequence ID" value="PgR058_g044_t03"/>
    <property type="gene ID" value="PgR058_g044"/>
</dbReference>
<keyword evidence="6" id="KW-0067">ATP-binding</keyword>
<dbReference type="SUPFAM" id="SSF52540">
    <property type="entry name" value="P-loop containing nucleoside triphosphate hydrolases"/>
    <property type="match status" value="1"/>
</dbReference>
<feature type="transmembrane region" description="Helical" evidence="9">
    <location>
        <begin position="435"/>
        <end position="456"/>
    </location>
</feature>
<sequence length="691" mass="78083">LTGGENVTLDVDDLAMEPIAIGSKESSLIGRSRKQCVPFWDDERLFERAISSTTVVPQTRLSWFNVNVKVTEPDRHSKSLIRRCIQRTKKLTRIDKSSTTTRNLILKDVFGSAESSEVLAILGPSGSGKTTLLNVLTQRILTDLQVDGVVRINGQQLSASAMHHVCAYVQQDDLFSNSMTVREHLTFYAALRMGSDYSSNEKRKRVDDIIHDLGLNDCADSYVGEIGRLGGISGGERKRLAFACEILTNPPLLFCDEPTSGVDSFLAQQIVQVLRKLAHRKGMTIVVTAHQPSSQIFAMFDRIHLMTHGRVAFNGRPSEAIEMWNRIGYPLPRNYNPADHFMKTLGVGYDKDGRKSFDLINQICDCYENSDGGRKVLEEAKRDLISTTEPQDQIDFHHQCRKFQKHIQFRLKSSWSTQLRILIWRSFLTTIRDPVLLRVRLFQTIITGVITGLVYLRTPITQTTIMNINGLLFTFICSMNYLFQIVVVEVFCGELPIFLREHANGLYRCDAYFIAKNIAETPQYVVLPLIFTSILYWMAGLAPDIGSFILCCLINVLLTNTAISIGFAMSCIFKELSIAVNIMPAFVMPAMAFAGFFINQNTLPIYFIYLRFLSYFRYAYESLIINEWAHVDYIPGCTNDTACLQTGTDVIDSLSFNTSHLYPDIVALLVMTLVIRLIAFVALYIRACRTK</sequence>
<dbReference type="Pfam" id="PF00005">
    <property type="entry name" value="ABC_tran"/>
    <property type="match status" value="1"/>
</dbReference>
<dbReference type="InterPro" id="IPR043926">
    <property type="entry name" value="ABCG_dom"/>
</dbReference>
<evidence type="ECO:0000313" key="12">
    <source>
        <dbReference type="WBParaSite" id="PgR058_g044_t03"/>
    </source>
</evidence>
<dbReference type="InterPro" id="IPR013525">
    <property type="entry name" value="ABC2_TM"/>
</dbReference>
<dbReference type="AlphaFoldDB" id="A0A915BT51"/>
<dbReference type="GO" id="GO:0140359">
    <property type="term" value="F:ABC-type transporter activity"/>
    <property type="evidence" value="ECO:0007669"/>
    <property type="project" value="InterPro"/>
</dbReference>
<evidence type="ECO:0000256" key="4">
    <source>
        <dbReference type="ARBA" id="ARBA00022692"/>
    </source>
</evidence>
<evidence type="ECO:0000313" key="11">
    <source>
        <dbReference type="Proteomes" id="UP000887569"/>
    </source>
</evidence>
<keyword evidence="4 9" id="KW-0812">Transmembrane</keyword>
<dbReference type="Pfam" id="PF19055">
    <property type="entry name" value="ABC2_membrane_7"/>
    <property type="match status" value="1"/>
</dbReference>
<dbReference type="InterPro" id="IPR003439">
    <property type="entry name" value="ABC_transporter-like_ATP-bd"/>
</dbReference>
<dbReference type="InterPro" id="IPR017871">
    <property type="entry name" value="ABC_transporter-like_CS"/>
</dbReference>
<feature type="transmembrane region" description="Helical" evidence="9">
    <location>
        <begin position="585"/>
        <end position="609"/>
    </location>
</feature>
<dbReference type="SMART" id="SM00382">
    <property type="entry name" value="AAA"/>
    <property type="match status" value="1"/>
</dbReference>
<keyword evidence="7 9" id="KW-1133">Transmembrane helix</keyword>
<evidence type="ECO:0000256" key="7">
    <source>
        <dbReference type="ARBA" id="ARBA00022989"/>
    </source>
</evidence>